<evidence type="ECO:0000256" key="6">
    <source>
        <dbReference type="SAM" id="Coils"/>
    </source>
</evidence>
<evidence type="ECO:0000313" key="10">
    <source>
        <dbReference type="EMBL" id="KNC34438.1"/>
    </source>
</evidence>
<dbReference type="InterPro" id="IPR047167">
    <property type="entry name" value="NFE2-like"/>
</dbReference>
<reference evidence="10 11" key="1">
    <citation type="journal article" date="2015" name="Nat. Commun.">
        <title>Lucilia cuprina genome unlocks parasitic fly biology to underpin future interventions.</title>
        <authorList>
            <person name="Anstead C.A."/>
            <person name="Korhonen P.K."/>
            <person name="Young N.D."/>
            <person name="Hall R.S."/>
            <person name="Jex A.R."/>
            <person name="Murali S.C."/>
            <person name="Hughes D.S."/>
            <person name="Lee S.F."/>
            <person name="Perry T."/>
            <person name="Stroehlein A.J."/>
            <person name="Ansell B.R."/>
            <person name="Breugelmans B."/>
            <person name="Hofmann A."/>
            <person name="Qu J."/>
            <person name="Dugan S."/>
            <person name="Lee S.L."/>
            <person name="Chao H."/>
            <person name="Dinh H."/>
            <person name="Han Y."/>
            <person name="Doddapaneni H.V."/>
            <person name="Worley K.C."/>
            <person name="Muzny D.M."/>
            <person name="Ioannidis P."/>
            <person name="Waterhouse R.M."/>
            <person name="Zdobnov E.M."/>
            <person name="James P.J."/>
            <person name="Bagnall N.H."/>
            <person name="Kotze A.C."/>
            <person name="Gibbs R.A."/>
            <person name="Richards S."/>
            <person name="Batterham P."/>
            <person name="Gasser R.B."/>
        </authorList>
    </citation>
    <scope>NUCLEOTIDE SEQUENCE [LARGE SCALE GENOMIC DNA]</scope>
    <source>
        <strain evidence="10 11">LS</strain>
        <tissue evidence="10">Full body</tissue>
    </source>
</reference>
<keyword evidence="1" id="KW-0805">Transcription regulation</keyword>
<dbReference type="OMA" id="TESFCRM"/>
<dbReference type="Pfam" id="PF03131">
    <property type="entry name" value="bZIP_Maf"/>
    <property type="match status" value="1"/>
</dbReference>
<gene>
    <name evidence="10" type="ORF">FF38_03605</name>
</gene>
<evidence type="ECO:0000256" key="3">
    <source>
        <dbReference type="ARBA" id="ARBA00023159"/>
    </source>
</evidence>
<feature type="region of interest" description="Disordered" evidence="7">
    <location>
        <begin position="446"/>
        <end position="558"/>
    </location>
</feature>
<feature type="compositionally biased region" description="Low complexity" evidence="7">
    <location>
        <begin position="922"/>
        <end position="933"/>
    </location>
</feature>
<keyword evidence="8" id="KW-0732">Signal</keyword>
<feature type="region of interest" description="Disordered" evidence="7">
    <location>
        <begin position="118"/>
        <end position="140"/>
    </location>
</feature>
<keyword evidence="2" id="KW-0238">DNA-binding</keyword>
<evidence type="ECO:0000313" key="11">
    <source>
        <dbReference type="Proteomes" id="UP000037069"/>
    </source>
</evidence>
<protein>
    <submittedName>
        <fullName evidence="10">Segmentation protein cap'n'collar</fullName>
    </submittedName>
</protein>
<keyword evidence="3" id="KW-0010">Activator</keyword>
<keyword evidence="4" id="KW-0804">Transcription</keyword>
<dbReference type="CDD" id="cd14698">
    <property type="entry name" value="bZIP_CNC"/>
    <property type="match status" value="1"/>
</dbReference>
<feature type="compositionally biased region" description="Low complexity" evidence="7">
    <location>
        <begin position="1317"/>
        <end position="1335"/>
    </location>
</feature>
<evidence type="ECO:0000256" key="4">
    <source>
        <dbReference type="ARBA" id="ARBA00023163"/>
    </source>
</evidence>
<dbReference type="PROSITE" id="PS50217">
    <property type="entry name" value="BZIP"/>
    <property type="match status" value="1"/>
</dbReference>
<dbReference type="EMBL" id="JRES01000065">
    <property type="protein sequence ID" value="KNC34438.1"/>
    <property type="molecule type" value="Genomic_DNA"/>
</dbReference>
<dbReference type="SUPFAM" id="SSF47454">
    <property type="entry name" value="A DNA-binding domain in eukaryotic transcription factors"/>
    <property type="match status" value="1"/>
</dbReference>
<comment type="caution">
    <text evidence="10">The sequence shown here is derived from an EMBL/GenBank/DDBJ whole genome shotgun (WGS) entry which is preliminary data.</text>
</comment>
<feature type="compositionally biased region" description="Low complexity" evidence="7">
    <location>
        <begin position="483"/>
        <end position="494"/>
    </location>
</feature>
<feature type="region of interest" description="Disordered" evidence="7">
    <location>
        <begin position="1048"/>
        <end position="1095"/>
    </location>
</feature>
<dbReference type="PANTHER" id="PTHR24411:SF55">
    <property type="entry name" value="SEGMENTATION PROTEIN CAP'N'COLLAR"/>
    <property type="match status" value="1"/>
</dbReference>
<dbReference type="GO" id="GO:0000981">
    <property type="term" value="F:DNA-binding transcription factor activity, RNA polymerase II-specific"/>
    <property type="evidence" value="ECO:0007669"/>
    <property type="project" value="TreeGrafter"/>
</dbReference>
<name>A0A0L0CQ12_LUCCU</name>
<sequence>MISNKKYAMKMLQLALALSLLNVDPDNYLQQRLRNWDSQLELRDGDGWELEMLRAVPMVEYPYANRKTMMPLIEDLIRFDRQSDHLANQYNVTAYLLNVSNENSNQTAAMQEMQAIPATSSNNNPSSGSSATTTSSSALDSSTATVSSVVTAPGATNASHISNFDNSEMELFLNAENFQDQRTVWEQNLADLNDFNDLPILNSHYGNLPLKDGQQDNNLFDLQLDAFLPTIRSSASTSESEGAVALNDTFPNPDEEVAIKLEQLDDEDDKALLMGVMDTRAVTALSTDEVAIEQVSVKKEEPDESAEDSGIEAVTDSEVDLSPFINTVELTKEESEIVEVLWKQDVDLGYSLTPAQLADAGTSAKALQSSNANDDDIEKLKALESLKLDNSKYDPKDIDDNDDDNHLGDEWAGIPFTIDNETGEYIRLPLDDILNDVIQFAELAGEEEDDTGASTSKAAAANNNNNSNLLKSEKEEQEDEQKSTATIKTTAATKTETDFGKDYKSEGDLKDDLNSDDKNKRKNGTGKEDKDKAGSDEDDDDNDSDLPQSEIEVSSLPSLLFDLDDEAKEELADLSMMLHSSAPFAPHHHHHPHAHHARAGGAVGGVGGVQNYGGVNSAFHRQPSSGGFHHGHHQGRMPSLSRAVSMEHRFQDIASLFNPMGVVGGVSEMSPYPHYPSHPYSYQSGPQHAQYPPPPPHPHHHHHAMLHPNASLGDLCSSQPHYGHNLGSAVSSSMHLTNSTHESDVSGVGAGAVGGSAAANIGAYKMEHDMMYYSNASSDMNHTTDGFINSILNDEDLHLMDMNVNDSFCRMVDVNNSTSNNSSVLGISSGHANAATGSANGSTSGISMSGTNVGAAGGAAGMTSDLMNSAGAQGGTDRLDASSDSAVSSMGSERVPSLSDGEWGEGSDSAQDYHQGKYGGPYDYSYNNSTSNNRLNDGTRQPPVAQKKHHMFGKRFLNEQPAVNAANGANPAATGVNGVINGPAHSIKYEYEPYPPVAGLHENMDNGLQGGAMGGPTLSKEHHTYGGAYSLDFSVRTPRTAHEIVQHNHTYTLPQGSGSLPRPQQRDKKTSTSSSSTKSSKSAHNSSGSGGEEDNYLTRDEKRARAMNIPIPVTDIINLPMDEFNERLSKYDLSENQLSLIRDIRRRGKNKVAAQNCRKRKLDQILSLEDEVKQVRRRKEDLQAQRDRLFNERKRVSNKFGALHRHIFQYLRDPEGNPCSPSEYSLQQAADGSIYLLPRDAANKNDTSSGVLQHGSTANGSSQPTHHQQMSQTHTNAHVAGGHHHPHLQQQTTTAATAAAASLAHSHVQPHHHHHQQTQQHLHQPGQTTHPHPQTQHNAHWFQIHHQHHRHQQKQQQQTSSTHALFFFYFYYYLLIVKLRSYKVITSFACKMFKALFEKKKQKIKRKNTIMFKHLLLYFIKREK</sequence>
<organism evidence="10 11">
    <name type="scientific">Lucilia cuprina</name>
    <name type="common">Green bottle fly</name>
    <name type="synonym">Australian sheep blowfly</name>
    <dbReference type="NCBI Taxonomy" id="7375"/>
    <lineage>
        <taxon>Eukaryota</taxon>
        <taxon>Metazoa</taxon>
        <taxon>Ecdysozoa</taxon>
        <taxon>Arthropoda</taxon>
        <taxon>Hexapoda</taxon>
        <taxon>Insecta</taxon>
        <taxon>Pterygota</taxon>
        <taxon>Neoptera</taxon>
        <taxon>Endopterygota</taxon>
        <taxon>Diptera</taxon>
        <taxon>Brachycera</taxon>
        <taxon>Muscomorpha</taxon>
        <taxon>Oestroidea</taxon>
        <taxon>Calliphoridae</taxon>
        <taxon>Luciliinae</taxon>
        <taxon>Lucilia</taxon>
    </lineage>
</organism>
<keyword evidence="5" id="KW-0539">Nucleus</keyword>
<accession>A0A0L0CQ12</accession>
<dbReference type="OrthoDB" id="7458135at2759"/>
<feature type="region of interest" description="Disordered" evidence="7">
    <location>
        <begin position="867"/>
        <end position="944"/>
    </location>
</feature>
<dbReference type="SMART" id="SM00338">
    <property type="entry name" value="BRLZ"/>
    <property type="match status" value="1"/>
</dbReference>
<dbReference type="InterPro" id="IPR004826">
    <property type="entry name" value="bZIP_Maf"/>
</dbReference>
<keyword evidence="6" id="KW-0175">Coiled coil</keyword>
<feature type="domain" description="BZIP" evidence="9">
    <location>
        <begin position="1140"/>
        <end position="1203"/>
    </location>
</feature>
<feature type="region of interest" description="Disordered" evidence="7">
    <location>
        <begin position="1240"/>
        <end position="1335"/>
    </location>
</feature>
<proteinExistence type="predicted"/>
<dbReference type="PANTHER" id="PTHR24411">
    <property type="entry name" value="NUCLEAR FACTOR ERYTHROID 2-RELATED FACTOR"/>
    <property type="match status" value="1"/>
</dbReference>
<feature type="compositionally biased region" description="Basic and acidic residues" evidence="7">
    <location>
        <begin position="495"/>
        <end position="535"/>
    </location>
</feature>
<dbReference type="InterPro" id="IPR004827">
    <property type="entry name" value="bZIP"/>
</dbReference>
<evidence type="ECO:0000256" key="2">
    <source>
        <dbReference type="ARBA" id="ARBA00023125"/>
    </source>
</evidence>
<dbReference type="PROSITE" id="PS00036">
    <property type="entry name" value="BZIP_BASIC"/>
    <property type="match status" value="1"/>
</dbReference>
<evidence type="ECO:0000256" key="7">
    <source>
        <dbReference type="SAM" id="MobiDB-lite"/>
    </source>
</evidence>
<dbReference type="FunFam" id="1.10.880.10:FF:000004">
    <property type="entry name" value="Nuclear factor, erythroid 2"/>
    <property type="match status" value="1"/>
</dbReference>
<keyword evidence="11" id="KW-1185">Reference proteome</keyword>
<feature type="signal peptide" evidence="8">
    <location>
        <begin position="1"/>
        <end position="17"/>
    </location>
</feature>
<dbReference type="GO" id="GO:0000978">
    <property type="term" value="F:RNA polymerase II cis-regulatory region sequence-specific DNA binding"/>
    <property type="evidence" value="ECO:0007669"/>
    <property type="project" value="InterPro"/>
</dbReference>
<dbReference type="InterPro" id="IPR008917">
    <property type="entry name" value="TF_DNA-bd_sf"/>
</dbReference>
<evidence type="ECO:0000256" key="5">
    <source>
        <dbReference type="ARBA" id="ARBA00023242"/>
    </source>
</evidence>
<feature type="coiled-coil region" evidence="6">
    <location>
        <begin position="1158"/>
        <end position="1199"/>
    </location>
</feature>
<feature type="region of interest" description="Disordered" evidence="7">
    <location>
        <begin position="677"/>
        <end position="704"/>
    </location>
</feature>
<feature type="compositionally biased region" description="Polar residues" evidence="7">
    <location>
        <begin position="1244"/>
        <end position="1276"/>
    </location>
</feature>
<feature type="compositionally biased region" description="Polar residues" evidence="7">
    <location>
        <begin position="1048"/>
        <end position="1058"/>
    </location>
</feature>
<dbReference type="Gene3D" id="1.10.880.10">
    <property type="entry name" value="Transcription factor, Skn-1-like, DNA-binding domain"/>
    <property type="match status" value="1"/>
</dbReference>
<evidence type="ECO:0000256" key="8">
    <source>
        <dbReference type="SAM" id="SignalP"/>
    </source>
</evidence>
<feature type="chain" id="PRO_5005536746" evidence="8">
    <location>
        <begin position="18"/>
        <end position="1424"/>
    </location>
</feature>
<dbReference type="Proteomes" id="UP000037069">
    <property type="component" value="Unassembled WGS sequence"/>
</dbReference>
<dbReference type="GO" id="GO:0005634">
    <property type="term" value="C:nucleus"/>
    <property type="evidence" value="ECO:0007669"/>
    <property type="project" value="TreeGrafter"/>
</dbReference>
<evidence type="ECO:0000259" key="9">
    <source>
        <dbReference type="PROSITE" id="PS50217"/>
    </source>
</evidence>
<feature type="compositionally biased region" description="Low complexity" evidence="7">
    <location>
        <begin position="456"/>
        <end position="470"/>
    </location>
</feature>
<dbReference type="STRING" id="7375.A0A0L0CQ12"/>
<feature type="compositionally biased region" description="Low complexity" evidence="7">
    <location>
        <begin position="1071"/>
        <end position="1087"/>
    </location>
</feature>
<feature type="compositionally biased region" description="Low complexity" evidence="7">
    <location>
        <begin position="1288"/>
        <end position="1307"/>
    </location>
</feature>
<evidence type="ECO:0000256" key="1">
    <source>
        <dbReference type="ARBA" id="ARBA00023015"/>
    </source>
</evidence>